<proteinExistence type="predicted"/>
<dbReference type="Proteomes" id="UP000515121">
    <property type="component" value="Unplaced"/>
</dbReference>
<dbReference type="RefSeq" id="XP_022742175.1">
    <property type="nucleotide sequence ID" value="XM_022886440.1"/>
</dbReference>
<dbReference type="InterPro" id="IPR053290">
    <property type="entry name" value="TSET_complex_member"/>
</dbReference>
<gene>
    <name evidence="2" type="primary">LOC111293622</name>
</gene>
<dbReference type="AlphaFoldDB" id="A0A6P5YPF2"/>
<evidence type="ECO:0000313" key="1">
    <source>
        <dbReference type="Proteomes" id="UP000515121"/>
    </source>
</evidence>
<dbReference type="PANTHER" id="PTHR45521:SF2">
    <property type="entry name" value="TRANSDUCIN_WD40 REPEAT-LIKE SUPERFAMILY PROTEIN"/>
    <property type="match status" value="1"/>
</dbReference>
<accession>A0A6P5YPF2</accession>
<organism evidence="1 2">
    <name type="scientific">Durio zibethinus</name>
    <name type="common">Durian</name>
    <dbReference type="NCBI Taxonomy" id="66656"/>
    <lineage>
        <taxon>Eukaryota</taxon>
        <taxon>Viridiplantae</taxon>
        <taxon>Streptophyta</taxon>
        <taxon>Embryophyta</taxon>
        <taxon>Tracheophyta</taxon>
        <taxon>Spermatophyta</taxon>
        <taxon>Magnoliopsida</taxon>
        <taxon>eudicotyledons</taxon>
        <taxon>Gunneridae</taxon>
        <taxon>Pentapetalae</taxon>
        <taxon>rosids</taxon>
        <taxon>malvids</taxon>
        <taxon>Malvales</taxon>
        <taxon>Malvaceae</taxon>
        <taxon>Helicteroideae</taxon>
        <taxon>Durio</taxon>
    </lineage>
</organism>
<dbReference type="GeneID" id="111293622"/>
<dbReference type="PANTHER" id="PTHR45521">
    <property type="entry name" value="TSET COMPLEX MEMBER TSTF"/>
    <property type="match status" value="1"/>
</dbReference>
<dbReference type="OrthoDB" id="509637at2759"/>
<sequence length="205" mass="22723">MELGASPGHLRAEGRWGRPETFCVPNWRSLLRANLCPKRNLQRPSAEQVSFLDDDVRFRQLWRNRSAVAEAPSAVNQLTSAFASPAPSTKGWHFLVICCENKAIFLDLVTMRGLDVPKQELDNNSLLWAIEHPTYSALTRPLCNLSPLVPPQVVAPNKKLRVYCMFAHPLQPHLVATGTNIGIIVSEFDARSLPPVVPPPMLAGS</sequence>
<keyword evidence="1" id="KW-1185">Reference proteome</keyword>
<reference evidence="2" key="1">
    <citation type="submission" date="2025-08" db="UniProtKB">
        <authorList>
            <consortium name="RefSeq"/>
        </authorList>
    </citation>
    <scope>IDENTIFICATION</scope>
    <source>
        <tissue evidence="2">Fruit stalk</tissue>
    </source>
</reference>
<evidence type="ECO:0000313" key="2">
    <source>
        <dbReference type="RefSeq" id="XP_022742175.1"/>
    </source>
</evidence>
<protein>
    <submittedName>
        <fullName evidence="2">Uncharacterized protein LOC111293622 isoform X1</fullName>
    </submittedName>
</protein>
<name>A0A6P5YPF2_DURZI</name>
<dbReference type="KEGG" id="dzi:111293622"/>